<name>A0A9Q1KLY9_9CARY</name>
<proteinExistence type="predicted"/>
<dbReference type="Pfam" id="PF05617">
    <property type="entry name" value="Prolamin_like"/>
    <property type="match status" value="1"/>
</dbReference>
<reference evidence="4" key="1">
    <citation type="submission" date="2022-04" db="EMBL/GenBank/DDBJ databases">
        <title>Carnegiea gigantea Genome sequencing and assembly v2.</title>
        <authorList>
            <person name="Copetti D."/>
            <person name="Sanderson M.J."/>
            <person name="Burquez A."/>
            <person name="Wojciechowski M.F."/>
        </authorList>
    </citation>
    <scope>NUCLEOTIDE SEQUENCE</scope>
    <source>
        <strain evidence="4">SGP5-SGP5p</strain>
        <tissue evidence="4">Aerial part</tissue>
    </source>
</reference>
<protein>
    <recommendedName>
        <fullName evidence="3">Prolamin-like domain-containing protein</fullName>
    </recommendedName>
</protein>
<dbReference type="PANTHER" id="PTHR31951:SF22">
    <property type="entry name" value="ECA1 GAMETOGENESIS RELATED FAMILY"/>
    <property type="match status" value="1"/>
</dbReference>
<accession>A0A9Q1KLY9</accession>
<dbReference type="PANTHER" id="PTHR31951">
    <property type="entry name" value="BIFUNCTIONAL INHIBITOR/LIPID-TRANSFER PROTEIN/SEED STORAGE 2S ALBUMIN SUPERFAMILY PROTEIN-RELATED"/>
    <property type="match status" value="1"/>
</dbReference>
<sequence>MDTKTILFINLSIVFVLLNVFEIASSQDIPAPDPAVVQECAKKIGDHCGDRMLVYIFIQKMSVSEECCTQLINSGRDCHNALTDSLLSTKRFTNKVQQIMEKHNELWNLCEKDLHDDERRELTTPREIIINCDEDHSDICRDVYHLSIGGQKRQATQVRLRQRWIKGKGLRGHRVERRRGIRRSNGERAKG</sequence>
<feature type="domain" description="Prolamin-like" evidence="3">
    <location>
        <begin position="39"/>
        <end position="110"/>
    </location>
</feature>
<evidence type="ECO:0000256" key="1">
    <source>
        <dbReference type="ARBA" id="ARBA00022729"/>
    </source>
</evidence>
<dbReference type="EMBL" id="JAKOGI010000061">
    <property type="protein sequence ID" value="KAJ8446060.1"/>
    <property type="molecule type" value="Genomic_DNA"/>
</dbReference>
<evidence type="ECO:0000259" key="3">
    <source>
        <dbReference type="Pfam" id="PF05617"/>
    </source>
</evidence>
<comment type="caution">
    <text evidence="4">The sequence shown here is derived from an EMBL/GenBank/DDBJ whole genome shotgun (WGS) entry which is preliminary data.</text>
</comment>
<evidence type="ECO:0000313" key="5">
    <source>
        <dbReference type="Proteomes" id="UP001153076"/>
    </source>
</evidence>
<keyword evidence="1 2" id="KW-0732">Signal</keyword>
<feature type="chain" id="PRO_5040398429" description="Prolamin-like domain-containing protein" evidence="2">
    <location>
        <begin position="27"/>
        <end position="191"/>
    </location>
</feature>
<dbReference type="Proteomes" id="UP001153076">
    <property type="component" value="Unassembled WGS sequence"/>
</dbReference>
<keyword evidence="5" id="KW-1185">Reference proteome</keyword>
<evidence type="ECO:0000313" key="4">
    <source>
        <dbReference type="EMBL" id="KAJ8446060.1"/>
    </source>
</evidence>
<dbReference type="OrthoDB" id="1368054at2759"/>
<organism evidence="4 5">
    <name type="scientific">Carnegiea gigantea</name>
    <dbReference type="NCBI Taxonomy" id="171969"/>
    <lineage>
        <taxon>Eukaryota</taxon>
        <taxon>Viridiplantae</taxon>
        <taxon>Streptophyta</taxon>
        <taxon>Embryophyta</taxon>
        <taxon>Tracheophyta</taxon>
        <taxon>Spermatophyta</taxon>
        <taxon>Magnoliopsida</taxon>
        <taxon>eudicotyledons</taxon>
        <taxon>Gunneridae</taxon>
        <taxon>Pentapetalae</taxon>
        <taxon>Caryophyllales</taxon>
        <taxon>Cactineae</taxon>
        <taxon>Cactaceae</taxon>
        <taxon>Cactoideae</taxon>
        <taxon>Echinocereeae</taxon>
        <taxon>Carnegiea</taxon>
    </lineage>
</organism>
<dbReference type="InterPro" id="IPR008502">
    <property type="entry name" value="Prolamin-like"/>
</dbReference>
<gene>
    <name evidence="4" type="ORF">Cgig2_017562</name>
</gene>
<evidence type="ECO:0000256" key="2">
    <source>
        <dbReference type="SAM" id="SignalP"/>
    </source>
</evidence>
<feature type="signal peptide" evidence="2">
    <location>
        <begin position="1"/>
        <end position="26"/>
    </location>
</feature>
<dbReference type="AlphaFoldDB" id="A0A9Q1KLY9"/>